<evidence type="ECO:0000313" key="4">
    <source>
        <dbReference type="Proteomes" id="UP001157418"/>
    </source>
</evidence>
<comment type="similarity">
    <text evidence="1">Belongs to the UDP-glycosyltransferase family.</text>
</comment>
<reference evidence="3 4" key="1">
    <citation type="submission" date="2022-01" db="EMBL/GenBank/DDBJ databases">
        <authorList>
            <person name="Xiong W."/>
            <person name="Schranz E."/>
        </authorList>
    </citation>
    <scope>NUCLEOTIDE SEQUENCE [LARGE SCALE GENOMIC DNA]</scope>
</reference>
<dbReference type="GO" id="GO:0080044">
    <property type="term" value="F:quercetin 7-O-glucosyltransferase activity"/>
    <property type="evidence" value="ECO:0007669"/>
    <property type="project" value="TreeGrafter"/>
</dbReference>
<dbReference type="PANTHER" id="PTHR11926">
    <property type="entry name" value="GLUCOSYL/GLUCURONOSYL TRANSFERASES"/>
    <property type="match status" value="1"/>
</dbReference>
<gene>
    <name evidence="3" type="ORF">LVIROSA_LOCUS22786</name>
</gene>
<comment type="caution">
    <text evidence="3">The sequence shown here is derived from an EMBL/GenBank/DDBJ whole genome shotgun (WGS) entry which is preliminary data.</text>
</comment>
<accession>A0AAU9NF26</accession>
<dbReference type="PROSITE" id="PS51257">
    <property type="entry name" value="PROKAR_LIPOPROTEIN"/>
    <property type="match status" value="1"/>
</dbReference>
<dbReference type="PANTHER" id="PTHR11926:SF1534">
    <property type="entry name" value="GLYCOSYLTRANSFERASE"/>
    <property type="match status" value="1"/>
</dbReference>
<dbReference type="CDD" id="cd03784">
    <property type="entry name" value="GT1_Gtf-like"/>
    <property type="match status" value="1"/>
</dbReference>
<dbReference type="SUPFAM" id="SSF53756">
    <property type="entry name" value="UDP-Glycosyltransferase/glycogen phosphorylase"/>
    <property type="match status" value="1"/>
</dbReference>
<proteinExistence type="inferred from homology"/>
<dbReference type="AlphaFoldDB" id="A0AAU9NF26"/>
<sequence>MEVLRHGAVGCFVTHCGWNSTLESIVAGVAVVACPQFSDQPTNAKMVEEVWGNGVRAVVDEKMVVKREEMKRCLEAVMGGGERAEEIKKSVEKWKKVAMESVEDGGSSQINLKVFLESIL</sequence>
<dbReference type="InterPro" id="IPR002213">
    <property type="entry name" value="UDP_glucos_trans"/>
</dbReference>
<evidence type="ECO:0000313" key="3">
    <source>
        <dbReference type="EMBL" id="CAH1436413.1"/>
    </source>
</evidence>
<protein>
    <submittedName>
        <fullName evidence="3">Uncharacterized protein</fullName>
    </submittedName>
</protein>
<keyword evidence="4" id="KW-1185">Reference proteome</keyword>
<name>A0AAU9NF26_9ASTR</name>
<dbReference type="Proteomes" id="UP001157418">
    <property type="component" value="Unassembled WGS sequence"/>
</dbReference>
<dbReference type="Pfam" id="PF00201">
    <property type="entry name" value="UDPGT"/>
    <property type="match status" value="1"/>
</dbReference>
<keyword evidence="2" id="KW-0808">Transferase</keyword>
<evidence type="ECO:0000256" key="2">
    <source>
        <dbReference type="ARBA" id="ARBA00022679"/>
    </source>
</evidence>
<dbReference type="EMBL" id="CAKMRJ010004445">
    <property type="protein sequence ID" value="CAH1436413.1"/>
    <property type="molecule type" value="Genomic_DNA"/>
</dbReference>
<dbReference type="GO" id="GO:0080043">
    <property type="term" value="F:quercetin 3-O-glucosyltransferase activity"/>
    <property type="evidence" value="ECO:0007669"/>
    <property type="project" value="TreeGrafter"/>
</dbReference>
<organism evidence="3 4">
    <name type="scientific">Lactuca virosa</name>
    <dbReference type="NCBI Taxonomy" id="75947"/>
    <lineage>
        <taxon>Eukaryota</taxon>
        <taxon>Viridiplantae</taxon>
        <taxon>Streptophyta</taxon>
        <taxon>Embryophyta</taxon>
        <taxon>Tracheophyta</taxon>
        <taxon>Spermatophyta</taxon>
        <taxon>Magnoliopsida</taxon>
        <taxon>eudicotyledons</taxon>
        <taxon>Gunneridae</taxon>
        <taxon>Pentapetalae</taxon>
        <taxon>asterids</taxon>
        <taxon>campanulids</taxon>
        <taxon>Asterales</taxon>
        <taxon>Asteraceae</taxon>
        <taxon>Cichorioideae</taxon>
        <taxon>Cichorieae</taxon>
        <taxon>Lactucinae</taxon>
        <taxon>Lactuca</taxon>
    </lineage>
</organism>
<dbReference type="Gene3D" id="3.40.50.2000">
    <property type="entry name" value="Glycogen Phosphorylase B"/>
    <property type="match status" value="2"/>
</dbReference>
<evidence type="ECO:0000256" key="1">
    <source>
        <dbReference type="ARBA" id="ARBA00009995"/>
    </source>
</evidence>